<dbReference type="GO" id="GO:0005634">
    <property type="term" value="C:nucleus"/>
    <property type="evidence" value="ECO:0007669"/>
    <property type="project" value="UniProtKB-SubCell"/>
</dbReference>
<comment type="subcellular location">
    <subcellularLocation>
        <location evidence="1">Nucleus</location>
    </subcellularLocation>
</comment>
<feature type="compositionally biased region" description="Basic residues" evidence="8">
    <location>
        <begin position="2378"/>
        <end position="2387"/>
    </location>
</feature>
<evidence type="ECO:0000256" key="1">
    <source>
        <dbReference type="ARBA" id="ARBA00004123"/>
    </source>
</evidence>
<comment type="similarity">
    <text evidence="2">Belongs to the SMC family. SMC4 subfamily.</text>
</comment>
<feature type="compositionally biased region" description="Basic residues" evidence="8">
    <location>
        <begin position="2508"/>
        <end position="2517"/>
    </location>
</feature>
<evidence type="ECO:0000256" key="2">
    <source>
        <dbReference type="ARBA" id="ARBA00006005"/>
    </source>
</evidence>
<dbReference type="SUPFAM" id="SSF75553">
    <property type="entry name" value="Smc hinge domain"/>
    <property type="match status" value="2"/>
</dbReference>
<evidence type="ECO:0000256" key="8">
    <source>
        <dbReference type="SAM" id="MobiDB-lite"/>
    </source>
</evidence>
<feature type="region of interest" description="Disordered" evidence="8">
    <location>
        <begin position="2007"/>
        <end position="2534"/>
    </location>
</feature>
<keyword evidence="10" id="KW-1185">Reference proteome</keyword>
<feature type="compositionally biased region" description="Acidic residues" evidence="8">
    <location>
        <begin position="2007"/>
        <end position="2021"/>
    </location>
</feature>
<dbReference type="Pfam" id="PF06470">
    <property type="entry name" value="SMC_hinge"/>
    <property type="match status" value="2"/>
</dbReference>
<feature type="compositionally biased region" description="Acidic residues" evidence="8">
    <location>
        <begin position="2479"/>
        <end position="2504"/>
    </location>
</feature>
<dbReference type="Proteomes" id="UP000079169">
    <property type="component" value="Unplaced"/>
</dbReference>
<dbReference type="RefSeq" id="XP_026683860.1">
    <property type="nucleotide sequence ID" value="XM_026828059.1"/>
</dbReference>
<feature type="compositionally biased region" description="Basic and acidic residues" evidence="8">
    <location>
        <begin position="2265"/>
        <end position="2275"/>
    </location>
</feature>
<accession>A0A3Q0JAX7</accession>
<dbReference type="Gene3D" id="3.30.70.1620">
    <property type="match status" value="1"/>
</dbReference>
<dbReference type="PANTHER" id="PTHR18937:SF172">
    <property type="entry name" value="STRUCTURAL MAINTENANCE OF CHROMOSOMES PROTEIN"/>
    <property type="match status" value="1"/>
</dbReference>
<dbReference type="Gene3D" id="1.20.1060.20">
    <property type="match status" value="2"/>
</dbReference>
<keyword evidence="3" id="KW-0547">Nucleotide-binding</keyword>
<keyword evidence="4" id="KW-0067">ATP-binding</keyword>
<feature type="compositionally biased region" description="Acidic residues" evidence="8">
    <location>
        <begin position="2306"/>
        <end position="2329"/>
    </location>
</feature>
<feature type="compositionally biased region" description="Acidic residues" evidence="8">
    <location>
        <begin position="2402"/>
        <end position="2416"/>
    </location>
</feature>
<evidence type="ECO:0000313" key="10">
    <source>
        <dbReference type="Proteomes" id="UP000079169"/>
    </source>
</evidence>
<feature type="compositionally biased region" description="Basic and acidic residues" evidence="8">
    <location>
        <begin position="2235"/>
        <end position="2251"/>
    </location>
</feature>
<evidence type="ECO:0000256" key="4">
    <source>
        <dbReference type="ARBA" id="ARBA00022840"/>
    </source>
</evidence>
<dbReference type="Pfam" id="PF02463">
    <property type="entry name" value="SMC_N"/>
    <property type="match status" value="1"/>
</dbReference>
<feature type="domain" description="SMC hinge" evidence="9">
    <location>
        <begin position="949"/>
        <end position="1085"/>
    </location>
</feature>
<feature type="coiled-coil region" evidence="7">
    <location>
        <begin position="250"/>
        <end position="284"/>
    </location>
</feature>
<feature type="compositionally biased region" description="Basic and acidic residues" evidence="8">
    <location>
        <begin position="2178"/>
        <end position="2199"/>
    </location>
</feature>
<feature type="compositionally biased region" description="Basic and acidic residues" evidence="8">
    <location>
        <begin position="2093"/>
        <end position="2102"/>
    </location>
</feature>
<dbReference type="STRING" id="121845.A0A3Q0JAX7"/>
<gene>
    <name evidence="11" type="primary">LOC103515331</name>
</gene>
<evidence type="ECO:0000256" key="7">
    <source>
        <dbReference type="SAM" id="Coils"/>
    </source>
</evidence>
<dbReference type="Gene3D" id="3.40.50.300">
    <property type="entry name" value="P-loop containing nucleotide triphosphate hydrolases"/>
    <property type="match status" value="2"/>
</dbReference>
<evidence type="ECO:0000259" key="9">
    <source>
        <dbReference type="SMART" id="SM00968"/>
    </source>
</evidence>
<name>A0A3Q0JAX7_DIACI</name>
<feature type="domain" description="SMC hinge" evidence="9">
    <location>
        <begin position="1542"/>
        <end position="1652"/>
    </location>
</feature>
<dbReference type="PANTHER" id="PTHR18937">
    <property type="entry name" value="STRUCTURAL MAINTENANCE OF CHROMOSOMES SMC FAMILY MEMBER"/>
    <property type="match status" value="1"/>
</dbReference>
<dbReference type="SMART" id="SM00968">
    <property type="entry name" value="SMC_hinge"/>
    <property type="match status" value="2"/>
</dbReference>
<feature type="compositionally biased region" description="Basic and acidic residues" evidence="8">
    <location>
        <begin position="2069"/>
        <end position="2083"/>
    </location>
</feature>
<feature type="compositionally biased region" description="Basic residues" evidence="8">
    <location>
        <begin position="2335"/>
        <end position="2344"/>
    </location>
</feature>
<dbReference type="GO" id="GO:0005524">
    <property type="term" value="F:ATP binding"/>
    <property type="evidence" value="ECO:0007669"/>
    <property type="project" value="InterPro"/>
</dbReference>
<feature type="coiled-coil region" evidence="7">
    <location>
        <begin position="1771"/>
        <end position="1815"/>
    </location>
</feature>
<feature type="compositionally biased region" description="Basic residues" evidence="8">
    <location>
        <begin position="2422"/>
        <end position="2431"/>
    </location>
</feature>
<keyword evidence="6" id="KW-0539">Nucleus</keyword>
<proteinExistence type="inferred from homology"/>
<dbReference type="GO" id="GO:0005694">
    <property type="term" value="C:chromosome"/>
    <property type="evidence" value="ECO:0007669"/>
    <property type="project" value="InterPro"/>
</dbReference>
<feature type="coiled-coil region" evidence="7">
    <location>
        <begin position="1299"/>
        <end position="1358"/>
    </location>
</feature>
<dbReference type="InterPro" id="IPR036277">
    <property type="entry name" value="SMC_hinge_sf"/>
</dbReference>
<feature type="coiled-coil region" evidence="7">
    <location>
        <begin position="1386"/>
        <end position="1413"/>
    </location>
</feature>
<evidence type="ECO:0000256" key="5">
    <source>
        <dbReference type="ARBA" id="ARBA00023054"/>
    </source>
</evidence>
<evidence type="ECO:0000256" key="6">
    <source>
        <dbReference type="ARBA" id="ARBA00023242"/>
    </source>
</evidence>
<feature type="compositionally biased region" description="Basic residues" evidence="8">
    <location>
        <begin position="2465"/>
        <end position="2474"/>
    </location>
</feature>
<feature type="compositionally biased region" description="Acidic residues" evidence="8">
    <location>
        <begin position="2050"/>
        <end position="2068"/>
    </location>
</feature>
<protein>
    <submittedName>
        <fullName evidence="11">Uncharacterized protein LOC103515331</fullName>
    </submittedName>
</protein>
<feature type="compositionally biased region" description="Acidic residues" evidence="8">
    <location>
        <begin position="2436"/>
        <end position="2459"/>
    </location>
</feature>
<dbReference type="GeneID" id="103515331"/>
<dbReference type="KEGG" id="dci:103515331"/>
<feature type="compositionally biased region" description="Basic residues" evidence="8">
    <location>
        <begin position="2292"/>
        <end position="2301"/>
    </location>
</feature>
<dbReference type="PaxDb" id="121845-A0A3Q0JAX7"/>
<feature type="compositionally biased region" description="Basic and acidic residues" evidence="8">
    <location>
        <begin position="2282"/>
        <end position="2291"/>
    </location>
</feature>
<reference evidence="11" key="1">
    <citation type="submission" date="2025-08" db="UniProtKB">
        <authorList>
            <consortium name="RefSeq"/>
        </authorList>
    </citation>
    <scope>IDENTIFICATION</scope>
</reference>
<dbReference type="SUPFAM" id="SSF52540">
    <property type="entry name" value="P-loop containing nucleoside triphosphate hydrolases"/>
    <property type="match status" value="1"/>
</dbReference>
<keyword evidence="5 7" id="KW-0175">Coiled coil</keyword>
<evidence type="ECO:0000256" key="3">
    <source>
        <dbReference type="ARBA" id="ARBA00022741"/>
    </source>
</evidence>
<feature type="coiled-coil region" evidence="7">
    <location>
        <begin position="1108"/>
        <end position="1274"/>
    </location>
</feature>
<feature type="compositionally biased region" description="Acidic residues" evidence="8">
    <location>
        <begin position="2359"/>
        <end position="2372"/>
    </location>
</feature>
<feature type="coiled-coil region" evidence="7">
    <location>
        <begin position="1702"/>
        <end position="1729"/>
    </location>
</feature>
<feature type="coiled-coil region" evidence="7">
    <location>
        <begin position="414"/>
        <end position="883"/>
    </location>
</feature>
<evidence type="ECO:0000313" key="11">
    <source>
        <dbReference type="RefSeq" id="XP_026683860.1"/>
    </source>
</evidence>
<sequence>MASKKTDNVPAEDVLEEMCPSDDEGGCYIGDVYIPPPPPVIKKFKTKGQPRLIIHSIEITNFKSYAGTQILGPFCKSFNAIIGPNGSGKSNVIDAMLFVFGSRASRIRCTNNQSLVHNSESVRNCDSCTVTVKFVEIIDQAQDAYDIVPESDIRITRTAYKYNNISYYYINERQVAFKEIAKLLKKHGVDLINNRFLILQGEVEQISQLPCKGKTPRETGLLEYLEEIIGTHRFRYDLAMSELSVYTSTEVEHKQKIEKLKAALEETSQRYEESKEQIVHIQSSLPDNEAQLKARSSDLERLRQRELQGGIDLRKYQDQASEIKDKMQSHSSRNQLIDFVMKLKRNDVVSGILGRLRLERLNAVKTNVETLSSEVEKCLAYFKKENAVRTMEHQIAQVNLARVQDIAAGSAKKKQDMEKQCEERRHRVALAEAEVSVKQQDLAQVEAEMSDMNRAVIGLEDAIRMNKNKITSYEASNKEIQKKLSKYKSEYAAEISKEKKARETPATNESLIASLEKELGGYEAKAKEEEGRLEATVATIAEASLEKELGGYEAKAKEEEARLEATVATIAEASLEKELGGYEAKAKEEEARLEATVATIAEASLEKELGGYEAKAKEEEARLEATVATIAEASLEKELGGYEAKAKEEEARLEATVATIAEASLEKELGGYEAKAKEEEARLEATVATIAEASLEKELGGYEAKAKEEEARLEATVATIAEASLEKELGGYEAKAKEEEARLEATVATIAEASLEKELGGYEAKAKEEEARLEATVATIAEASLEKELGGYEAKAKEEEARLEATVATIAEASLEKELGGYEAKAKEEEARLEYDLAMSELSVYTSTEVEHKQKIEKLKAALEETSQRYEESKEQIVHIQSSLPDNEAQLKARSSDLERLRQRELQGGIDLRKYQDQASEIKDKMQSHSSRNQLIDFVMKLKRNDVVSGILGRLGDLGAIDEQYDQAVSTSCGSLDNIVCETVESCQQVLAEVKRANVGRVYLMALDQMGQYLKYCDRPRNTPGGLPRYIGPLTQLRQRIDHHEAEREQRLERLNAVKTNVETLSSEVEKCLAYFKKENAVRTMEHQIAQVNLARVQDIAAGSAKKKQDMEKQCEERRHRVALAEAEVSVKQQDLAQVEAEMSDMNRAVIGLEDAIRMNKNKVASLEKELGGYEAKAKEEEGRLEATVATIAEASLEKELGGYEAKAKEEEGRLEATVATIAEASLEKELGGYEAKAKEEEGRLEATVATIAEASLEKELGGYEAKAKEEEARLEATVATIAEGRSTRETPATNESLIASLEKELGGYEAKAKEEEGRLEATVATIAEATKELKEEKDRLQKEQIELRRRFDEAKSEGNLEKTVSELKLLVTQQRKDLEKLSIDIPSLEMNLPALQKQIRDLEAELKQCVCDPKQVKTGPSYEHHVRVVSLQGDIIEPSDHTRSPDTGPSYEHHVRVVSLQGDIIEPSGSNSLFPIQGDLGAIDEQYDQAVSTSCGSLDNIVWCDESLQGDLGAIDEQYDQAVSTSCGSLDNIVWCNESLQGDLGAIDEQYDQAVSTSCGSLDNIVCETVESCQQVLAEVKRANVGRVYLMALDQMGQYLKYCDRPRNTPGGLPRMFDLIRVEDERIRPAMYCATQTTLVAPTLAQAMKVGYEHHVRVVSLQGDIIEPSGIMSGGGRTRITGKMGRSVRVATDPESTVQNLKKINRKMDNLEKELANIRSQKNTLTSLATLTRLYDLEEVFARANSFEEEPDVSEELEILSPDELRTLDVEALESQITKLETELKFMDFNESRVAEYKQKVRDYAKRSKEMQAVLATLNTYCTGYEQCLSKRQKEFDTNFVKIGKRVQECYQMLTFGGKADLEYKEYSDPYAQGIKYVVRPPRKSWKSIDCLSGGEKTLASLALVFALHYYSPRTLYFLDEIDAALDTPNVAIIGHFIRTRTKFAQFIIISLRHEMFELATHLIGIYQQQQFCTRSLTITKEICKSSQATESGDKETDSELMVDIDDSDDEDEDDNENTDDNSQHELETEESIPGPAGVGPGAGAPLSGDDDTEADDMDTEGEEFPVDSDHEEVMDVEEHERKTGRRGRKRRESDESSDRRIGRKRKESPEGVDSSEDERSTKRRGRPRRKDMETDIVEAPSKRLRVRGVKQINEGPLPTPVAGSLQEYIRQHRTSTPKETRETEPKRSSRVRRQLERSEDEIQTDDGSLIERNSESVGGETKRGVKQTASSDESVHDTDVEIPLQEEKKRRGRPPKVTAPIDESLRQIEKAIEQEEMELEREHHEEIVEKKRRGRKPKARPPTSDEESLLETTQEMDEEISAQEEVVEPIVEKKKRGRKPKARPPTSDEESLHETTQEMDEEISAQEEVVEPMVEKKKRGRKPKARPPTSDEESLHETTQEMDEEISLQEEEVAEQIVEKKRRGRKPKARPPTSDEESLIETTQEMDEEISVQEEVVEERVEKKRRGRKPKARPPTSDEESLLETTQEMDEEISLQEEVVEEIIEKKRRGRKPKARPPTSDEESLHETTQEMDEEISLQEVILKNFYFSQVRDYAKRSKEMQAVLATLNTYCTGYEQCLSKRQKEFDTNFVKIGKRVQECYQMLTFGGKADLEYKEYSDPYAQGIKYV</sequence>
<dbReference type="InterPro" id="IPR027417">
    <property type="entry name" value="P-loop_NTPase"/>
</dbReference>
<dbReference type="InterPro" id="IPR003395">
    <property type="entry name" value="RecF/RecN/SMC_N"/>
</dbReference>
<organism evidence="10 11">
    <name type="scientific">Diaphorina citri</name>
    <name type="common">Asian citrus psyllid</name>
    <dbReference type="NCBI Taxonomy" id="121845"/>
    <lineage>
        <taxon>Eukaryota</taxon>
        <taxon>Metazoa</taxon>
        <taxon>Ecdysozoa</taxon>
        <taxon>Arthropoda</taxon>
        <taxon>Hexapoda</taxon>
        <taxon>Insecta</taxon>
        <taxon>Pterygota</taxon>
        <taxon>Neoptera</taxon>
        <taxon>Paraneoptera</taxon>
        <taxon>Hemiptera</taxon>
        <taxon>Sternorrhyncha</taxon>
        <taxon>Psylloidea</taxon>
        <taxon>Psyllidae</taxon>
        <taxon>Diaphorininae</taxon>
        <taxon>Diaphorina</taxon>
    </lineage>
</organism>
<dbReference type="InterPro" id="IPR010935">
    <property type="entry name" value="SMC_hinge"/>
</dbReference>
<dbReference type="GO" id="GO:0051276">
    <property type="term" value="P:chromosome organization"/>
    <property type="evidence" value="ECO:0007669"/>
    <property type="project" value="InterPro"/>
</dbReference>